<dbReference type="AlphaFoldDB" id="A0AAD5W7K5"/>
<dbReference type="PANTHER" id="PTHR23155:SF1185">
    <property type="entry name" value="DISEASE RESISTANCE RPP8-LIKE PROTEIN 3-RELATED"/>
    <property type="match status" value="1"/>
</dbReference>
<dbReference type="Proteomes" id="UP001210211">
    <property type="component" value="Unassembled WGS sequence"/>
</dbReference>
<dbReference type="Pfam" id="PF00931">
    <property type="entry name" value="NB-ARC"/>
    <property type="match status" value="1"/>
</dbReference>
<gene>
    <name evidence="10" type="ORF">LUZ61_021345</name>
</gene>
<dbReference type="InterPro" id="IPR042197">
    <property type="entry name" value="Apaf_helical"/>
</dbReference>
<evidence type="ECO:0000256" key="2">
    <source>
        <dbReference type="ARBA" id="ARBA00022614"/>
    </source>
</evidence>
<dbReference type="SUPFAM" id="SSF52540">
    <property type="entry name" value="P-loop containing nucleoside triphosphate hydrolases"/>
    <property type="match status" value="1"/>
</dbReference>
<dbReference type="InterPro" id="IPR058922">
    <property type="entry name" value="WHD_DRP"/>
</dbReference>
<dbReference type="Gene3D" id="3.40.50.300">
    <property type="entry name" value="P-loop containing nucleotide triphosphate hydrolases"/>
    <property type="match status" value="1"/>
</dbReference>
<dbReference type="InterPro" id="IPR055414">
    <property type="entry name" value="LRR_R13L4/SHOC2-like"/>
</dbReference>
<evidence type="ECO:0000259" key="9">
    <source>
        <dbReference type="Pfam" id="PF23598"/>
    </source>
</evidence>
<evidence type="ECO:0000259" key="6">
    <source>
        <dbReference type="Pfam" id="PF00931"/>
    </source>
</evidence>
<dbReference type="InterPro" id="IPR041118">
    <property type="entry name" value="Rx_N"/>
</dbReference>
<evidence type="ECO:0008006" key="12">
    <source>
        <dbReference type="Google" id="ProtNLM"/>
    </source>
</evidence>
<dbReference type="FunFam" id="3.40.50.300:FF:001091">
    <property type="entry name" value="Probable disease resistance protein At1g61300"/>
    <property type="match status" value="1"/>
</dbReference>
<dbReference type="InterPro" id="IPR036388">
    <property type="entry name" value="WH-like_DNA-bd_sf"/>
</dbReference>
<comment type="similarity">
    <text evidence="1">Belongs to the disease resistance NB-LRR family.</text>
</comment>
<evidence type="ECO:0000259" key="7">
    <source>
        <dbReference type="Pfam" id="PF18052"/>
    </source>
</evidence>
<dbReference type="SUPFAM" id="SSF52058">
    <property type="entry name" value="L domain-like"/>
    <property type="match status" value="1"/>
</dbReference>
<dbReference type="InterPro" id="IPR044974">
    <property type="entry name" value="Disease_R_plants"/>
</dbReference>
<keyword evidence="4" id="KW-0547">Nucleotide-binding</keyword>
<dbReference type="CDD" id="cd14798">
    <property type="entry name" value="RX-CC_like"/>
    <property type="match status" value="1"/>
</dbReference>
<dbReference type="PRINTS" id="PR00364">
    <property type="entry name" value="DISEASERSIST"/>
</dbReference>
<dbReference type="Gene3D" id="3.80.10.10">
    <property type="entry name" value="Ribonuclease Inhibitor"/>
    <property type="match status" value="1"/>
</dbReference>
<feature type="domain" description="Disease resistance protein winged helix" evidence="8">
    <location>
        <begin position="433"/>
        <end position="503"/>
    </location>
</feature>
<name>A0AAD5W7K5_9POAL</name>
<keyword evidence="5" id="KW-0611">Plant defense</keyword>
<proteinExistence type="inferred from homology"/>
<dbReference type="Gene3D" id="1.10.8.430">
    <property type="entry name" value="Helical domain of apoptotic protease-activating factors"/>
    <property type="match status" value="1"/>
</dbReference>
<accession>A0AAD5W7K5</accession>
<comment type="caution">
    <text evidence="10">The sequence shown here is derived from an EMBL/GenBank/DDBJ whole genome shotgun (WGS) entry which is preliminary data.</text>
</comment>
<dbReference type="EMBL" id="JAMRDG010000078">
    <property type="protein sequence ID" value="KAJ3678741.1"/>
    <property type="molecule type" value="Genomic_DNA"/>
</dbReference>
<dbReference type="InterPro" id="IPR038005">
    <property type="entry name" value="RX-like_CC"/>
</dbReference>
<evidence type="ECO:0000259" key="8">
    <source>
        <dbReference type="Pfam" id="PF23559"/>
    </source>
</evidence>
<evidence type="ECO:0000256" key="3">
    <source>
        <dbReference type="ARBA" id="ARBA00022737"/>
    </source>
</evidence>
<dbReference type="InterPro" id="IPR032675">
    <property type="entry name" value="LRR_dom_sf"/>
</dbReference>
<dbReference type="Pfam" id="PF23598">
    <property type="entry name" value="LRR_14"/>
    <property type="match status" value="1"/>
</dbReference>
<keyword evidence="2" id="KW-0433">Leucine-rich repeat</keyword>
<sequence>MAEVVLSAVLGKLAQFSVEKVMSRCGVIEAVAKIPSLYGIREEVEKLSRELIYIQTFIKDVDRKRIVEERQMQWVKDVIDIAYQIEDAIDIFLLECPEKLPSITGLLKGLVKRTTQLSFLYKFREEIKRINYRILEIEEYRKRYEISILGEYINGVQNTQLTTRFSLLSDPEVVGFATHRDNIVKCLLDAENRSLAVVSVVGQGGLGKTTLAQKVCNSNDVIQRFGKPIWISISQTYHLLDILREIAQNLDIWSASLNANVLANQICKSLEERRYLIIFDDVWTEVLWAEISKVLPDVKNASRVLITTRFANVARRAGTTYNPYELPVLDDEQSLQLFLKKAIPKNHQFSDGPTTDIYGLAKKFVVKCKGLPLALVVLGGLLSIRPCNFHTWNELLKTMSWHDVGIECTKIIATSYDHLSFAKKLCFLYFAAFPEDFKIEVRLLIRMWIAERLIPYEERRTLEETSACFLEDFVQRSMVQVSERFSDGSIKYCRVHDVLRDLAVHKAKEMNFLMVYSKQDDWENCNKACRVAIHYSSNDNELRSKHISLNVRSLLLFGYSLELLDCSKYRLLRVLGNMEGTMELHNFKGSSHLRYLQLKTHCILGKECEFGEWIRGMKFLETLDLRGSKHGDLPEWIWQIKTLRHVLLSPLQYHKTKGPLASVDLKNL</sequence>
<evidence type="ECO:0000256" key="5">
    <source>
        <dbReference type="ARBA" id="ARBA00022821"/>
    </source>
</evidence>
<dbReference type="GO" id="GO:0009626">
    <property type="term" value="P:plant-type hypersensitive response"/>
    <property type="evidence" value="ECO:0007669"/>
    <property type="project" value="UniProtKB-ARBA"/>
</dbReference>
<dbReference type="Pfam" id="PF18052">
    <property type="entry name" value="Rx_N"/>
    <property type="match status" value="1"/>
</dbReference>
<dbReference type="GO" id="GO:0042742">
    <property type="term" value="P:defense response to bacterium"/>
    <property type="evidence" value="ECO:0007669"/>
    <property type="project" value="UniProtKB-ARBA"/>
</dbReference>
<dbReference type="Gene3D" id="1.10.10.10">
    <property type="entry name" value="Winged helix-like DNA-binding domain superfamily/Winged helix DNA-binding domain"/>
    <property type="match status" value="1"/>
</dbReference>
<dbReference type="GO" id="GO:0043531">
    <property type="term" value="F:ADP binding"/>
    <property type="evidence" value="ECO:0007669"/>
    <property type="project" value="InterPro"/>
</dbReference>
<feature type="domain" description="Disease resistance N-terminal" evidence="7">
    <location>
        <begin position="5"/>
        <end position="96"/>
    </location>
</feature>
<keyword evidence="3" id="KW-0677">Repeat</keyword>
<organism evidence="10 11">
    <name type="scientific">Rhynchospora tenuis</name>
    <dbReference type="NCBI Taxonomy" id="198213"/>
    <lineage>
        <taxon>Eukaryota</taxon>
        <taxon>Viridiplantae</taxon>
        <taxon>Streptophyta</taxon>
        <taxon>Embryophyta</taxon>
        <taxon>Tracheophyta</taxon>
        <taxon>Spermatophyta</taxon>
        <taxon>Magnoliopsida</taxon>
        <taxon>Liliopsida</taxon>
        <taxon>Poales</taxon>
        <taxon>Cyperaceae</taxon>
        <taxon>Cyperoideae</taxon>
        <taxon>Rhynchosporeae</taxon>
        <taxon>Rhynchospora</taxon>
    </lineage>
</organism>
<dbReference type="PANTHER" id="PTHR23155">
    <property type="entry name" value="DISEASE RESISTANCE PROTEIN RP"/>
    <property type="match status" value="1"/>
</dbReference>
<dbReference type="GO" id="GO:0002758">
    <property type="term" value="P:innate immune response-activating signaling pathway"/>
    <property type="evidence" value="ECO:0007669"/>
    <property type="project" value="UniProtKB-ARBA"/>
</dbReference>
<reference evidence="10 11" key="1">
    <citation type="journal article" date="2022" name="Cell">
        <title>Repeat-based holocentromeres influence genome architecture and karyotype evolution.</title>
        <authorList>
            <person name="Hofstatter P.G."/>
            <person name="Thangavel G."/>
            <person name="Lux T."/>
            <person name="Neumann P."/>
            <person name="Vondrak T."/>
            <person name="Novak P."/>
            <person name="Zhang M."/>
            <person name="Costa L."/>
            <person name="Castellani M."/>
            <person name="Scott A."/>
            <person name="Toegelov H."/>
            <person name="Fuchs J."/>
            <person name="Mata-Sucre Y."/>
            <person name="Dias Y."/>
            <person name="Vanzela A.L.L."/>
            <person name="Huettel B."/>
            <person name="Almeida C.C.S."/>
            <person name="Simkova H."/>
            <person name="Souza G."/>
            <person name="Pedrosa-Harand A."/>
            <person name="Macas J."/>
            <person name="Mayer K.F.X."/>
            <person name="Houben A."/>
            <person name="Marques A."/>
        </authorList>
    </citation>
    <scope>NUCLEOTIDE SEQUENCE [LARGE SCALE GENOMIC DNA]</scope>
    <source>
        <strain evidence="10">RhyTen1mFocal</strain>
    </source>
</reference>
<dbReference type="Pfam" id="PF23559">
    <property type="entry name" value="WHD_DRP"/>
    <property type="match status" value="1"/>
</dbReference>
<protein>
    <recommendedName>
        <fullName evidence="12">NB-ARC domain-containing protein</fullName>
    </recommendedName>
</protein>
<evidence type="ECO:0000313" key="10">
    <source>
        <dbReference type="EMBL" id="KAJ3678741.1"/>
    </source>
</evidence>
<dbReference type="FunFam" id="1.10.10.10:FF:000322">
    <property type="entry name" value="Probable disease resistance protein At1g63360"/>
    <property type="match status" value="1"/>
</dbReference>
<feature type="domain" description="Disease resistance R13L4/SHOC-2-like LRR" evidence="9">
    <location>
        <begin position="551"/>
        <end position="648"/>
    </location>
</feature>
<feature type="domain" description="NB-ARC" evidence="6">
    <location>
        <begin position="179"/>
        <end position="346"/>
    </location>
</feature>
<keyword evidence="11" id="KW-1185">Reference proteome</keyword>
<evidence type="ECO:0000313" key="11">
    <source>
        <dbReference type="Proteomes" id="UP001210211"/>
    </source>
</evidence>
<evidence type="ECO:0000256" key="1">
    <source>
        <dbReference type="ARBA" id="ARBA00008894"/>
    </source>
</evidence>
<evidence type="ECO:0000256" key="4">
    <source>
        <dbReference type="ARBA" id="ARBA00022741"/>
    </source>
</evidence>
<dbReference type="InterPro" id="IPR027417">
    <property type="entry name" value="P-loop_NTPase"/>
</dbReference>
<dbReference type="InterPro" id="IPR002182">
    <property type="entry name" value="NB-ARC"/>
</dbReference>
<dbReference type="Gene3D" id="1.20.5.4130">
    <property type="match status" value="1"/>
</dbReference>